<protein>
    <submittedName>
        <fullName evidence="1">Uncharacterized protein</fullName>
    </submittedName>
</protein>
<evidence type="ECO:0000313" key="2">
    <source>
        <dbReference type="Proteomes" id="UP001239111"/>
    </source>
</evidence>
<name>A0ACC2NL07_9HYME</name>
<organism evidence="1 2">
    <name type="scientific">Eretmocerus hayati</name>
    <dbReference type="NCBI Taxonomy" id="131215"/>
    <lineage>
        <taxon>Eukaryota</taxon>
        <taxon>Metazoa</taxon>
        <taxon>Ecdysozoa</taxon>
        <taxon>Arthropoda</taxon>
        <taxon>Hexapoda</taxon>
        <taxon>Insecta</taxon>
        <taxon>Pterygota</taxon>
        <taxon>Neoptera</taxon>
        <taxon>Endopterygota</taxon>
        <taxon>Hymenoptera</taxon>
        <taxon>Apocrita</taxon>
        <taxon>Proctotrupomorpha</taxon>
        <taxon>Chalcidoidea</taxon>
        <taxon>Aphelinidae</taxon>
        <taxon>Aphelininae</taxon>
        <taxon>Eretmocerus</taxon>
    </lineage>
</organism>
<proteinExistence type="predicted"/>
<accession>A0ACC2NL07</accession>
<keyword evidence="2" id="KW-1185">Reference proteome</keyword>
<reference evidence="1" key="1">
    <citation type="submission" date="2023-04" db="EMBL/GenBank/DDBJ databases">
        <title>A chromosome-level genome assembly of the parasitoid wasp Eretmocerus hayati.</title>
        <authorList>
            <person name="Zhong Y."/>
            <person name="Liu S."/>
            <person name="Liu Y."/>
        </authorList>
    </citation>
    <scope>NUCLEOTIDE SEQUENCE</scope>
    <source>
        <strain evidence="1">ZJU_SS_LIU_2023</strain>
    </source>
</reference>
<dbReference type="EMBL" id="CM056743">
    <property type="protein sequence ID" value="KAJ8671306.1"/>
    <property type="molecule type" value="Genomic_DNA"/>
</dbReference>
<sequence>MPFSINVKLHQLQPLVAAIMEVYIQNNQEAVCLEIDDGVLSLEDLQIVFPAAVGLRYHLKEKLHIVEKHANLLSFNPDVTEYYVYTDEDIRNNHDLFLRVEVRKYFYERYTYKEMIRMLEKCSKIQISLRNLKRLLKEMGLKRKRVIESPIGLVRAAILQELDGPACDIGYRPMWQRLRADYYLDVKQETVLEVMRELDPVGIERRSKYRLKRRIYRVLGPNHIWHIDGFDKLKRWGVCEHGCVPIIVRTDRGTENQIIEVIQRVLRHEHTDPDAQKYCFIKGRSVHNERVEKYWKQLRDSTLGFYIDLFRGMEATKVLDQADIVQVELLRYCFGKSIQNDLRRSTKEWNEHRIRLQKDIDAPCGIPNMIYHCPEEFGLIDCRKPVNLNIIP</sequence>
<evidence type="ECO:0000313" key="1">
    <source>
        <dbReference type="EMBL" id="KAJ8671306.1"/>
    </source>
</evidence>
<gene>
    <name evidence="1" type="ORF">QAD02_002565</name>
</gene>
<comment type="caution">
    <text evidence="1">The sequence shown here is derived from an EMBL/GenBank/DDBJ whole genome shotgun (WGS) entry which is preliminary data.</text>
</comment>
<dbReference type="Proteomes" id="UP001239111">
    <property type="component" value="Chromosome 3"/>
</dbReference>